<reference evidence="2 3" key="1">
    <citation type="submission" date="2024-02" db="EMBL/GenBank/DDBJ databases">
        <authorList>
            <person name="Daric V."/>
            <person name="Darras S."/>
        </authorList>
    </citation>
    <scope>NUCLEOTIDE SEQUENCE [LARGE SCALE GENOMIC DNA]</scope>
</reference>
<protein>
    <submittedName>
        <fullName evidence="2">Uncharacterized protein</fullName>
    </submittedName>
</protein>
<accession>A0ABP0F9F2</accession>
<name>A0ABP0F9F2_CLALP</name>
<evidence type="ECO:0000256" key="1">
    <source>
        <dbReference type="SAM" id="MobiDB-lite"/>
    </source>
</evidence>
<comment type="caution">
    <text evidence="2">The sequence shown here is derived from an EMBL/GenBank/DDBJ whole genome shotgun (WGS) entry which is preliminary data.</text>
</comment>
<proteinExistence type="predicted"/>
<organism evidence="2 3">
    <name type="scientific">Clavelina lepadiformis</name>
    <name type="common">Light-bulb sea squirt</name>
    <name type="synonym">Ascidia lepadiformis</name>
    <dbReference type="NCBI Taxonomy" id="159417"/>
    <lineage>
        <taxon>Eukaryota</taxon>
        <taxon>Metazoa</taxon>
        <taxon>Chordata</taxon>
        <taxon>Tunicata</taxon>
        <taxon>Ascidiacea</taxon>
        <taxon>Aplousobranchia</taxon>
        <taxon>Clavelinidae</taxon>
        <taxon>Clavelina</taxon>
    </lineage>
</organism>
<keyword evidence="3" id="KW-1185">Reference proteome</keyword>
<evidence type="ECO:0000313" key="3">
    <source>
        <dbReference type="Proteomes" id="UP001642483"/>
    </source>
</evidence>
<evidence type="ECO:0000313" key="2">
    <source>
        <dbReference type="EMBL" id="CAK8675075.1"/>
    </source>
</evidence>
<feature type="compositionally biased region" description="Polar residues" evidence="1">
    <location>
        <begin position="87"/>
        <end position="97"/>
    </location>
</feature>
<dbReference type="EMBL" id="CAWYQH010000013">
    <property type="protein sequence ID" value="CAK8675075.1"/>
    <property type="molecule type" value="Genomic_DNA"/>
</dbReference>
<dbReference type="Proteomes" id="UP001642483">
    <property type="component" value="Unassembled WGS sequence"/>
</dbReference>
<sequence length="97" mass="10621">MCNQYGCVNLSVRMTVVVPEKDLAAVLSEAEDKRKLLLTLSGGYIDRGENALQQNKTSSLQCTTDGKTKAVFRVQRKRHNSVEDASIKTSSSPLTCS</sequence>
<feature type="region of interest" description="Disordered" evidence="1">
    <location>
        <begin position="76"/>
        <end position="97"/>
    </location>
</feature>
<gene>
    <name evidence="2" type="ORF">CVLEPA_LOCUS4697</name>
</gene>